<sequence>MFVASVCSREKIEIRFVKPRTKVNYEYYIQHVMKPPFKNDIPKLYPVELENKVVFTMTGLQRTLPESPKNGFEIPLLVDFGIGTNMLANLPNSKSFMSFKCLDLKALAKLLGEPARLVTLTQNDDWLELLACTRCPVNGPMQATTTGSGGKRSKIIPTSKFNLDCTKENPKLKAKITELSRKAPTERKVSAEMPRFKYSNDPTKPHPIYDLWREAVLKIQIHNAAKGNLPHYDNKLDENFLGSELLEDVTYQQHFEQNYVKYDKKLIPAEPDEYARDDEEETMRKIVCIHDILPQ</sequence>
<keyword evidence="2" id="KW-1185">Reference proteome</keyword>
<reference evidence="2" key="1">
    <citation type="submission" date="2017-01" db="EMBL/GenBank/DDBJ databases">
        <title>Comparative genomics of anhydrobiosis in the tardigrade Hypsibius dujardini.</title>
        <authorList>
            <person name="Yoshida Y."/>
            <person name="Koutsovoulos G."/>
            <person name="Laetsch D."/>
            <person name="Stevens L."/>
            <person name="Kumar S."/>
            <person name="Horikawa D."/>
            <person name="Ishino K."/>
            <person name="Komine S."/>
            <person name="Tomita M."/>
            <person name="Blaxter M."/>
            <person name="Arakawa K."/>
        </authorList>
    </citation>
    <scope>NUCLEOTIDE SEQUENCE [LARGE SCALE GENOMIC DNA]</scope>
    <source>
        <strain evidence="2">Z151</strain>
    </source>
</reference>
<proteinExistence type="predicted"/>
<name>A0A9X6NJ36_HYPEX</name>
<dbReference type="AlphaFoldDB" id="A0A9X6NJ36"/>
<accession>A0A9X6NJ36</accession>
<dbReference type="EMBL" id="MTYJ01000523">
    <property type="protein sequence ID" value="OWA55062.1"/>
    <property type="molecule type" value="Genomic_DNA"/>
</dbReference>
<dbReference type="Proteomes" id="UP000192578">
    <property type="component" value="Unassembled WGS sequence"/>
</dbReference>
<protein>
    <submittedName>
        <fullName evidence="1">Uncharacterized protein</fullName>
    </submittedName>
</protein>
<gene>
    <name evidence="1" type="ORF">BV898_19447</name>
</gene>
<evidence type="ECO:0000313" key="1">
    <source>
        <dbReference type="EMBL" id="OWA55062.1"/>
    </source>
</evidence>
<evidence type="ECO:0000313" key="2">
    <source>
        <dbReference type="Proteomes" id="UP000192578"/>
    </source>
</evidence>
<dbReference type="OrthoDB" id="416437at2759"/>
<organism evidence="1 2">
    <name type="scientific">Hypsibius exemplaris</name>
    <name type="common">Freshwater tardigrade</name>
    <dbReference type="NCBI Taxonomy" id="2072580"/>
    <lineage>
        <taxon>Eukaryota</taxon>
        <taxon>Metazoa</taxon>
        <taxon>Ecdysozoa</taxon>
        <taxon>Tardigrada</taxon>
        <taxon>Eutardigrada</taxon>
        <taxon>Parachela</taxon>
        <taxon>Hypsibioidea</taxon>
        <taxon>Hypsibiidae</taxon>
        <taxon>Hypsibius</taxon>
    </lineage>
</organism>
<comment type="caution">
    <text evidence="1">The sequence shown here is derived from an EMBL/GenBank/DDBJ whole genome shotgun (WGS) entry which is preliminary data.</text>
</comment>